<name>A0ABX0GUX9_9ACTN</name>
<organism evidence="4 5">
    <name type="scientific">Motilibacter deserti</name>
    <dbReference type="NCBI Taxonomy" id="2714956"/>
    <lineage>
        <taxon>Bacteria</taxon>
        <taxon>Bacillati</taxon>
        <taxon>Actinomycetota</taxon>
        <taxon>Actinomycetes</taxon>
        <taxon>Motilibacterales</taxon>
        <taxon>Motilibacteraceae</taxon>
        <taxon>Motilibacter</taxon>
    </lineage>
</organism>
<proteinExistence type="predicted"/>
<keyword evidence="5" id="KW-1185">Reference proteome</keyword>
<feature type="transmembrane region" description="Helical" evidence="2">
    <location>
        <begin position="27"/>
        <end position="45"/>
    </location>
</feature>
<keyword evidence="2" id="KW-0472">Membrane</keyword>
<evidence type="ECO:0000313" key="5">
    <source>
        <dbReference type="Proteomes" id="UP000800981"/>
    </source>
</evidence>
<dbReference type="Pfam" id="PF06662">
    <property type="entry name" value="C5-epim_C"/>
    <property type="match status" value="1"/>
</dbReference>
<comment type="caution">
    <text evidence="4">The sequence shown here is derived from an EMBL/GenBank/DDBJ whole genome shotgun (WGS) entry which is preliminary data.</text>
</comment>
<dbReference type="InterPro" id="IPR010598">
    <property type="entry name" value="C5-epim_C"/>
</dbReference>
<sequence>MIDASDRAGAGDAAQEPAGGRTSRRHWLVLAGVAVVSATGVPLVLATRGDADMAPVRSAPGPPPSEPAAVLPLGFRTSGLGSVPGAVEGPSIGPAAWEDPKPHDAAGVRLVRVHGTLQEHPTAQASYGQANLVAHSRTGDVRFLHRATAQAERLLVRAQLSDGALFFPFAYDFPLHGGKVEETMRAPWYSAMAQGMALGLFTRLHRATGEARWREAADATFASFLVPPSDSSPWVVHTHEGYLWLAEYPLPGGTSDLTFNGHNFAAFGVDSYARLSGSAEAKRILDGALTTTLAVAPRLARRGLPSSYGLLYPEIGTAKYHGVNAGQLDLLSQITGDLRFGANAWGLREHAEGRA</sequence>
<dbReference type="Proteomes" id="UP000800981">
    <property type="component" value="Unassembled WGS sequence"/>
</dbReference>
<keyword evidence="2" id="KW-1133">Transmembrane helix</keyword>
<accession>A0ABX0GUX9</accession>
<gene>
    <name evidence="4" type="ORF">G9H71_11305</name>
</gene>
<dbReference type="InterPro" id="IPR008928">
    <property type="entry name" value="6-hairpin_glycosidase_sf"/>
</dbReference>
<dbReference type="RefSeq" id="WP_166281792.1">
    <property type="nucleotide sequence ID" value="NZ_JAANNP010000005.1"/>
</dbReference>
<dbReference type="EMBL" id="JAANNP010000005">
    <property type="protein sequence ID" value="NHC14365.1"/>
    <property type="molecule type" value="Genomic_DNA"/>
</dbReference>
<evidence type="ECO:0000313" key="4">
    <source>
        <dbReference type="EMBL" id="NHC14365.1"/>
    </source>
</evidence>
<evidence type="ECO:0000259" key="3">
    <source>
        <dbReference type="Pfam" id="PF06662"/>
    </source>
</evidence>
<dbReference type="SUPFAM" id="SSF48208">
    <property type="entry name" value="Six-hairpin glycosidases"/>
    <property type="match status" value="1"/>
</dbReference>
<reference evidence="4 5" key="1">
    <citation type="submission" date="2020-03" db="EMBL/GenBank/DDBJ databases">
        <title>Two novel Motilibacter sp.</title>
        <authorList>
            <person name="Liu S."/>
        </authorList>
    </citation>
    <scope>NUCLEOTIDE SEQUENCE [LARGE SCALE GENOMIC DNA]</scope>
    <source>
        <strain evidence="4 5">E257</strain>
    </source>
</reference>
<protein>
    <recommendedName>
        <fullName evidence="3">D-glucuronyl C5-epimerase C-terminal domain-containing protein</fullName>
    </recommendedName>
</protein>
<feature type="region of interest" description="Disordered" evidence="1">
    <location>
        <begin position="1"/>
        <end position="22"/>
    </location>
</feature>
<keyword evidence="2" id="KW-0812">Transmembrane</keyword>
<evidence type="ECO:0000256" key="1">
    <source>
        <dbReference type="SAM" id="MobiDB-lite"/>
    </source>
</evidence>
<evidence type="ECO:0000256" key="2">
    <source>
        <dbReference type="SAM" id="Phobius"/>
    </source>
</evidence>
<feature type="domain" description="D-glucuronyl C5-epimerase C-terminal" evidence="3">
    <location>
        <begin position="169"/>
        <end position="340"/>
    </location>
</feature>